<dbReference type="KEGG" id="mha:HF1_08340"/>
<protein>
    <submittedName>
        <fullName evidence="2">Uncharacterized protein</fullName>
    </submittedName>
</protein>
<evidence type="ECO:0000256" key="1">
    <source>
        <dbReference type="SAM" id="Phobius"/>
    </source>
</evidence>
<proteinExistence type="predicted"/>
<organism evidence="2 3">
    <name type="scientific">Mycoplasma haemofelis (strain Langford 1)</name>
    <name type="common">Haemobartonella felis</name>
    <dbReference type="NCBI Taxonomy" id="941640"/>
    <lineage>
        <taxon>Bacteria</taxon>
        <taxon>Bacillati</taxon>
        <taxon>Mycoplasmatota</taxon>
        <taxon>Mollicutes</taxon>
        <taxon>Mycoplasmataceae</taxon>
        <taxon>Mycoplasma</taxon>
    </lineage>
</organism>
<feature type="transmembrane region" description="Helical" evidence="1">
    <location>
        <begin position="6"/>
        <end position="26"/>
    </location>
</feature>
<accession>E8ZI71</accession>
<keyword evidence="3" id="KW-1185">Reference proteome</keyword>
<evidence type="ECO:0000313" key="3">
    <source>
        <dbReference type="Proteomes" id="UP000008637"/>
    </source>
</evidence>
<name>E8ZI71_MYCHL</name>
<gene>
    <name evidence="2" type="ordered locus">HF1_08340</name>
</gene>
<sequence length="75" mass="8242">MNVLRILLGLGAAGATAAGIFFGLGVKEKEDKYSIQMARYRNVATQVKSLIDSNQAIRGTDLVVMDPESEKWEVR</sequence>
<reference evidence="2 3" key="1">
    <citation type="journal article" date="2011" name="J. Bacteriol.">
        <title>Complete genome sequence of Mycoplasma haemofelis, a hemotropic mycoplasma.</title>
        <authorList>
            <person name="Barker E.N."/>
            <person name="Helps C.R."/>
            <person name="Peters I.R."/>
            <person name="Darby A.C."/>
            <person name="Radford A.D."/>
            <person name="Tasker S."/>
        </authorList>
    </citation>
    <scope>NUCLEOTIDE SEQUENCE [LARGE SCALE GENOMIC DNA]</scope>
    <source>
        <strain evidence="2 3">Langford 1</strain>
    </source>
</reference>
<keyword evidence="1" id="KW-1133">Transmembrane helix</keyword>
<keyword evidence="1" id="KW-0812">Transmembrane</keyword>
<evidence type="ECO:0000313" key="2">
    <source>
        <dbReference type="EMBL" id="CBY92842.1"/>
    </source>
</evidence>
<dbReference type="Proteomes" id="UP000008637">
    <property type="component" value="Chromosome"/>
</dbReference>
<keyword evidence="1" id="KW-0472">Membrane</keyword>
<dbReference type="EMBL" id="FR773153">
    <property type="protein sequence ID" value="CBY92842.1"/>
    <property type="molecule type" value="Genomic_DNA"/>
</dbReference>
<dbReference type="AlphaFoldDB" id="E8ZI71"/>
<dbReference type="HOGENOM" id="CLU_2667154_0_0_14"/>